<feature type="domain" description="Fe2OG dioxygenase" evidence="2">
    <location>
        <begin position="133"/>
        <end position="249"/>
    </location>
</feature>
<gene>
    <name evidence="4" type="primary">LOC110761867</name>
</gene>
<dbReference type="GO" id="GO:0006974">
    <property type="term" value="P:DNA damage response"/>
    <property type="evidence" value="ECO:0007669"/>
    <property type="project" value="InterPro"/>
</dbReference>
<dbReference type="GeneID" id="110761867"/>
<dbReference type="RefSeq" id="XP_021820153.1">
    <property type="nucleotide sequence ID" value="XM_021964461.1"/>
</dbReference>
<accession>A0A6P5T1K8</accession>
<dbReference type="GO" id="GO:0006631">
    <property type="term" value="P:fatty acid metabolic process"/>
    <property type="evidence" value="ECO:0007669"/>
    <property type="project" value="TreeGrafter"/>
</dbReference>
<dbReference type="InterPro" id="IPR005123">
    <property type="entry name" value="Oxoglu/Fe-dep_dioxygenase_dom"/>
</dbReference>
<dbReference type="PROSITE" id="PS51471">
    <property type="entry name" value="FE2OG_OXY"/>
    <property type="match status" value="1"/>
</dbReference>
<dbReference type="SUPFAM" id="SSF51197">
    <property type="entry name" value="Clavaminate synthase-like"/>
    <property type="match status" value="1"/>
</dbReference>
<dbReference type="PANTHER" id="PTHR21052">
    <property type="entry name" value="SPERMATOGENESIS ASSOCIATED 11-RELATED"/>
    <property type="match status" value="1"/>
</dbReference>
<dbReference type="Pfam" id="PF13532">
    <property type="entry name" value="2OG-FeII_Oxy_2"/>
    <property type="match status" value="1"/>
</dbReference>
<keyword evidence="3" id="KW-1185">Reference proteome</keyword>
<reference evidence="4" key="1">
    <citation type="submission" date="2025-08" db="UniProtKB">
        <authorList>
            <consortium name="RefSeq"/>
        </authorList>
    </citation>
    <scope>IDENTIFICATION</scope>
</reference>
<protein>
    <submittedName>
        <fullName evidence="4">Alkylated DNA repair protein alkB homolog 8</fullName>
    </submittedName>
</protein>
<name>A0A6P5T1K8_PRUAV</name>
<proteinExistence type="inferred from homology"/>
<dbReference type="KEGG" id="pavi:110761867"/>
<dbReference type="InterPro" id="IPR027450">
    <property type="entry name" value="AlkB-like"/>
</dbReference>
<dbReference type="PANTHER" id="PTHR21052:SF0">
    <property type="entry name" value="ALPHA-KETOGLUTARATE-DEPENDENT DIOXYGENASE ALKB HOMOLOG 7, MITOCHONDRIAL"/>
    <property type="match status" value="1"/>
</dbReference>
<dbReference type="AlphaFoldDB" id="A0A6P5T1K8"/>
<sequence>MDATNEEILRQVFGDSSDGEDLELGDGSDPSHCWEPIKEIKGLWLCRDFLPPQRQSSLLSTIQNEEGWFTQASHNQAMRFGDLPSWAAELSHSIRKVLLASDFVLEPIVLGNTDNVNENACSFPSTLFCREPLFDQLILNSYQPGEGICAHIDLMRFEDGIAILSLESSCVMHFSPVDGTSRGFLMDGEKDPPLAKIPVYLTPGSLIFMSGEARYLWKHEINRMPGFQKWEGEELNQKRRISITLRKLCQVE</sequence>
<evidence type="ECO:0000313" key="4">
    <source>
        <dbReference type="RefSeq" id="XP_021820153.1"/>
    </source>
</evidence>
<evidence type="ECO:0000259" key="2">
    <source>
        <dbReference type="PROSITE" id="PS51471"/>
    </source>
</evidence>
<dbReference type="GO" id="GO:0005759">
    <property type="term" value="C:mitochondrial matrix"/>
    <property type="evidence" value="ECO:0007669"/>
    <property type="project" value="TreeGrafter"/>
</dbReference>
<evidence type="ECO:0000313" key="3">
    <source>
        <dbReference type="Proteomes" id="UP000515124"/>
    </source>
</evidence>
<dbReference type="Gene3D" id="2.60.120.590">
    <property type="entry name" value="Alpha-ketoglutarate-dependent dioxygenase AlkB-like"/>
    <property type="match status" value="1"/>
</dbReference>
<evidence type="ECO:0000256" key="1">
    <source>
        <dbReference type="ARBA" id="ARBA00007879"/>
    </source>
</evidence>
<dbReference type="Proteomes" id="UP000515124">
    <property type="component" value="Unplaced"/>
</dbReference>
<dbReference type="InterPro" id="IPR037151">
    <property type="entry name" value="AlkB-like_sf"/>
</dbReference>
<dbReference type="InterPro" id="IPR032870">
    <property type="entry name" value="ALKBH7-like"/>
</dbReference>
<organism evidence="3 4">
    <name type="scientific">Prunus avium</name>
    <name type="common">Cherry</name>
    <name type="synonym">Cerasus avium</name>
    <dbReference type="NCBI Taxonomy" id="42229"/>
    <lineage>
        <taxon>Eukaryota</taxon>
        <taxon>Viridiplantae</taxon>
        <taxon>Streptophyta</taxon>
        <taxon>Embryophyta</taxon>
        <taxon>Tracheophyta</taxon>
        <taxon>Spermatophyta</taxon>
        <taxon>Magnoliopsida</taxon>
        <taxon>eudicotyledons</taxon>
        <taxon>Gunneridae</taxon>
        <taxon>Pentapetalae</taxon>
        <taxon>rosids</taxon>
        <taxon>fabids</taxon>
        <taxon>Rosales</taxon>
        <taxon>Rosaceae</taxon>
        <taxon>Amygdaloideae</taxon>
        <taxon>Amygdaleae</taxon>
        <taxon>Prunus</taxon>
    </lineage>
</organism>
<comment type="similarity">
    <text evidence="1">Belongs to the alkB family.</text>
</comment>